<feature type="transmembrane region" description="Helical" evidence="1">
    <location>
        <begin position="128"/>
        <end position="149"/>
    </location>
</feature>
<keyword evidence="1" id="KW-0472">Membrane</keyword>
<keyword evidence="4" id="KW-1185">Reference proteome</keyword>
<evidence type="ECO:0000256" key="2">
    <source>
        <dbReference type="SAM" id="SignalP"/>
    </source>
</evidence>
<name>A0A8W8JLU9_MAGGI</name>
<dbReference type="EnsemblMetazoa" id="G19239.2">
    <property type="protein sequence ID" value="G19239.2:cds"/>
    <property type="gene ID" value="G19239"/>
</dbReference>
<evidence type="ECO:0000256" key="1">
    <source>
        <dbReference type="SAM" id="Phobius"/>
    </source>
</evidence>
<proteinExistence type="predicted"/>
<sequence length="189" mass="21623">MFCVEHFILFIFFWIYTVFKGSATQGPCKNSFKGCCPGSAWDSQNQKCEQCMQGFTGENCSSACPYPTYGRDCQELCNCSKDICDVITGCQSFTTDNRFSLLPDETTTKMAENSTDSEIEKPTDNDILLIYIKLIGYIDLVLFCLYCAVSIYDRKTNKTVDIHAIVFRPNRVYENIEIDFFQALENQYT</sequence>
<keyword evidence="1" id="KW-1133">Transmembrane helix</keyword>
<dbReference type="Gene3D" id="2.170.300.10">
    <property type="entry name" value="Tie2 ligand-binding domain superfamily"/>
    <property type="match status" value="1"/>
</dbReference>
<keyword evidence="1" id="KW-0812">Transmembrane</keyword>
<protein>
    <submittedName>
        <fullName evidence="3">Uncharacterized protein</fullName>
    </submittedName>
</protein>
<reference evidence="3" key="1">
    <citation type="submission" date="2022-08" db="UniProtKB">
        <authorList>
            <consortium name="EnsemblMetazoa"/>
        </authorList>
    </citation>
    <scope>IDENTIFICATION</scope>
    <source>
        <strain evidence="3">05x7-T-G4-1.051#20</strain>
    </source>
</reference>
<evidence type="ECO:0000313" key="3">
    <source>
        <dbReference type="EnsemblMetazoa" id="G19239.2:cds"/>
    </source>
</evidence>
<accession>A0A8W8JLU9</accession>
<dbReference type="AlphaFoldDB" id="A0A8W8JLU9"/>
<evidence type="ECO:0000313" key="4">
    <source>
        <dbReference type="Proteomes" id="UP000005408"/>
    </source>
</evidence>
<feature type="chain" id="PRO_5036475848" evidence="2">
    <location>
        <begin position="24"/>
        <end position="189"/>
    </location>
</feature>
<organism evidence="3 4">
    <name type="scientific">Magallana gigas</name>
    <name type="common">Pacific oyster</name>
    <name type="synonym">Crassostrea gigas</name>
    <dbReference type="NCBI Taxonomy" id="29159"/>
    <lineage>
        <taxon>Eukaryota</taxon>
        <taxon>Metazoa</taxon>
        <taxon>Spiralia</taxon>
        <taxon>Lophotrochozoa</taxon>
        <taxon>Mollusca</taxon>
        <taxon>Bivalvia</taxon>
        <taxon>Autobranchia</taxon>
        <taxon>Pteriomorphia</taxon>
        <taxon>Ostreida</taxon>
        <taxon>Ostreoidea</taxon>
        <taxon>Ostreidae</taxon>
        <taxon>Magallana</taxon>
    </lineage>
</organism>
<keyword evidence="2" id="KW-0732">Signal</keyword>
<dbReference type="Proteomes" id="UP000005408">
    <property type="component" value="Unassembled WGS sequence"/>
</dbReference>
<feature type="signal peptide" evidence="2">
    <location>
        <begin position="1"/>
        <end position="23"/>
    </location>
</feature>